<dbReference type="AlphaFoldDB" id="A0AAP0K4Y3"/>
<reference evidence="2 3" key="1">
    <citation type="submission" date="2024-01" db="EMBL/GenBank/DDBJ databases">
        <title>Genome assemblies of Stephania.</title>
        <authorList>
            <person name="Yang L."/>
        </authorList>
    </citation>
    <scope>NUCLEOTIDE SEQUENCE [LARGE SCALE GENOMIC DNA]</scope>
    <source>
        <strain evidence="2">QJT</strain>
        <tissue evidence="2">Leaf</tissue>
    </source>
</reference>
<name>A0AAP0K4Y3_9MAGN</name>
<feature type="region of interest" description="Disordered" evidence="1">
    <location>
        <begin position="23"/>
        <end position="58"/>
    </location>
</feature>
<gene>
    <name evidence="2" type="ORF">Sjap_004653</name>
</gene>
<organism evidence="2 3">
    <name type="scientific">Stephania japonica</name>
    <dbReference type="NCBI Taxonomy" id="461633"/>
    <lineage>
        <taxon>Eukaryota</taxon>
        <taxon>Viridiplantae</taxon>
        <taxon>Streptophyta</taxon>
        <taxon>Embryophyta</taxon>
        <taxon>Tracheophyta</taxon>
        <taxon>Spermatophyta</taxon>
        <taxon>Magnoliopsida</taxon>
        <taxon>Ranunculales</taxon>
        <taxon>Menispermaceae</taxon>
        <taxon>Menispermoideae</taxon>
        <taxon>Cissampelideae</taxon>
        <taxon>Stephania</taxon>
    </lineage>
</organism>
<keyword evidence="3" id="KW-1185">Reference proteome</keyword>
<sequence length="98" mass="11122">MGMYIGDGLDESTIDLMGRMKGEKRGAVEGENARRKKRRVAGVKAEEKKRRAKERRAANVRATKRLTVGELFSSNWEKLYEIVITALRTAVAETIRKL</sequence>
<proteinExistence type="predicted"/>
<dbReference type="EMBL" id="JBBNAE010000002">
    <property type="protein sequence ID" value="KAK9144750.1"/>
    <property type="molecule type" value="Genomic_DNA"/>
</dbReference>
<comment type="caution">
    <text evidence="2">The sequence shown here is derived from an EMBL/GenBank/DDBJ whole genome shotgun (WGS) entry which is preliminary data.</text>
</comment>
<evidence type="ECO:0000313" key="3">
    <source>
        <dbReference type="Proteomes" id="UP001417504"/>
    </source>
</evidence>
<feature type="compositionally biased region" description="Basic and acidic residues" evidence="1">
    <location>
        <begin position="23"/>
        <end position="33"/>
    </location>
</feature>
<evidence type="ECO:0000256" key="1">
    <source>
        <dbReference type="SAM" id="MobiDB-lite"/>
    </source>
</evidence>
<accession>A0AAP0K4Y3</accession>
<protein>
    <submittedName>
        <fullName evidence="2">Uncharacterized protein</fullName>
    </submittedName>
</protein>
<evidence type="ECO:0000313" key="2">
    <source>
        <dbReference type="EMBL" id="KAK9144750.1"/>
    </source>
</evidence>
<dbReference type="Proteomes" id="UP001417504">
    <property type="component" value="Unassembled WGS sequence"/>
</dbReference>